<protein>
    <submittedName>
        <fullName evidence="2">Uncharacterized protein</fullName>
    </submittedName>
</protein>
<evidence type="ECO:0000313" key="2">
    <source>
        <dbReference type="EMBL" id="MDR6208134.1"/>
    </source>
</evidence>
<dbReference type="AlphaFoldDB" id="A0ABD5CSL7"/>
<feature type="region of interest" description="Disordered" evidence="1">
    <location>
        <begin position="65"/>
        <end position="96"/>
    </location>
</feature>
<evidence type="ECO:0000313" key="3">
    <source>
        <dbReference type="Proteomes" id="UP001245184"/>
    </source>
</evidence>
<gene>
    <name evidence="2" type="ORF">QF025_006935</name>
</gene>
<feature type="compositionally biased region" description="Polar residues" evidence="1">
    <location>
        <begin position="86"/>
        <end position="96"/>
    </location>
</feature>
<comment type="caution">
    <text evidence="2">The sequence shown here is derived from an EMBL/GenBank/DDBJ whole genome shotgun (WGS) entry which is preliminary data.</text>
</comment>
<dbReference type="EMBL" id="JAVIZN010000003">
    <property type="protein sequence ID" value="MDR6208134.1"/>
    <property type="molecule type" value="Genomic_DNA"/>
</dbReference>
<sequence length="96" mass="10418">MATSLIRARPNVFGRQATEEERTRLRDFAQNFVASTPTRSATDAAVLERQIKKLRASGYRLEVSSKKAGTKGAKVRGATASPKNAPKTTSVKRAAK</sequence>
<name>A0ABD5CSL7_9BURK</name>
<reference evidence="2 3" key="1">
    <citation type="submission" date="2023-08" db="EMBL/GenBank/DDBJ databases">
        <title>Genome sequencing of plant associated microbes to promote plant fitness in Sorghum bicolor and Oryza sativa.</title>
        <authorList>
            <person name="Coleman-Derr D."/>
        </authorList>
    </citation>
    <scope>NUCLEOTIDE SEQUENCE [LARGE SCALE GENOMIC DNA]</scope>
    <source>
        <strain evidence="2 3">SLBN-33</strain>
    </source>
</reference>
<evidence type="ECO:0000256" key="1">
    <source>
        <dbReference type="SAM" id="MobiDB-lite"/>
    </source>
</evidence>
<accession>A0ABD5CSL7</accession>
<organism evidence="2 3">
    <name type="scientific">Paraburkholderia graminis</name>
    <dbReference type="NCBI Taxonomy" id="60548"/>
    <lineage>
        <taxon>Bacteria</taxon>
        <taxon>Pseudomonadati</taxon>
        <taxon>Pseudomonadota</taxon>
        <taxon>Betaproteobacteria</taxon>
        <taxon>Burkholderiales</taxon>
        <taxon>Burkholderiaceae</taxon>
        <taxon>Paraburkholderia</taxon>
    </lineage>
</organism>
<proteinExistence type="predicted"/>
<dbReference type="Proteomes" id="UP001245184">
    <property type="component" value="Unassembled WGS sequence"/>
</dbReference>